<reference evidence="3" key="1">
    <citation type="journal article" date="2019" name="Int. J. Syst. Evol. Microbiol.">
        <title>The Global Catalogue of Microorganisms (GCM) 10K type strain sequencing project: providing services to taxonomists for standard genome sequencing and annotation.</title>
        <authorList>
            <consortium name="The Broad Institute Genomics Platform"/>
            <consortium name="The Broad Institute Genome Sequencing Center for Infectious Disease"/>
            <person name="Wu L."/>
            <person name="Ma J."/>
        </authorList>
    </citation>
    <scope>NUCLEOTIDE SEQUENCE [LARGE SCALE GENOMIC DNA]</scope>
    <source>
        <strain evidence="3">JCM 17919</strain>
    </source>
</reference>
<feature type="transmembrane region" description="Helical" evidence="1">
    <location>
        <begin position="132"/>
        <end position="151"/>
    </location>
</feature>
<dbReference type="Proteomes" id="UP001501725">
    <property type="component" value="Unassembled WGS sequence"/>
</dbReference>
<evidence type="ECO:0000256" key="1">
    <source>
        <dbReference type="SAM" id="Phobius"/>
    </source>
</evidence>
<comment type="caution">
    <text evidence="2">The sequence shown here is derived from an EMBL/GenBank/DDBJ whole genome shotgun (WGS) entry which is preliminary data.</text>
</comment>
<feature type="transmembrane region" description="Helical" evidence="1">
    <location>
        <begin position="216"/>
        <end position="234"/>
    </location>
</feature>
<keyword evidence="1" id="KW-0812">Transmembrane</keyword>
<feature type="transmembrane region" description="Helical" evidence="1">
    <location>
        <begin position="83"/>
        <end position="100"/>
    </location>
</feature>
<feature type="transmembrane region" description="Helical" evidence="1">
    <location>
        <begin position="106"/>
        <end position="125"/>
    </location>
</feature>
<dbReference type="RefSeq" id="WP_345253860.1">
    <property type="nucleotide sequence ID" value="NZ_BAABGY010000004.1"/>
</dbReference>
<proteinExistence type="predicted"/>
<organism evidence="2 3">
    <name type="scientific">Flaviaesturariibacter amylovorans</name>
    <dbReference type="NCBI Taxonomy" id="1084520"/>
    <lineage>
        <taxon>Bacteria</taxon>
        <taxon>Pseudomonadati</taxon>
        <taxon>Bacteroidota</taxon>
        <taxon>Chitinophagia</taxon>
        <taxon>Chitinophagales</taxon>
        <taxon>Chitinophagaceae</taxon>
        <taxon>Flaviaestuariibacter</taxon>
    </lineage>
</organism>
<gene>
    <name evidence="2" type="ORF">GCM10023184_09900</name>
</gene>
<dbReference type="EMBL" id="BAABGY010000004">
    <property type="protein sequence ID" value="GAA4323210.1"/>
    <property type="molecule type" value="Genomic_DNA"/>
</dbReference>
<evidence type="ECO:0000313" key="2">
    <source>
        <dbReference type="EMBL" id="GAA4323210.1"/>
    </source>
</evidence>
<sequence length="254" mass="28670">MKSKRWLVLAVTLASLFGQYWINAGMTPLKPTAEVAGREVLLNYTLPPPFIFSIWGLIYLGFVYYAFYGVSRTAIDDRQADRAALPAALSIFLNLLWTVIVGAEWWVPAYFLQWAMLAVAIVLLRRWAPERWLSIPFALYAGWLTVAMIPFTTDLLNRSGWSGAPLPARTWAVLIYVVACAIVLLAFRRLRQPFYLLPLAWALFGLAIRFDGVLRLTAGVLSAMLLLLFLYQGYRWQAATQVRPDAALLHEKAG</sequence>
<evidence type="ECO:0000313" key="3">
    <source>
        <dbReference type="Proteomes" id="UP001501725"/>
    </source>
</evidence>
<name>A0ABP8GFK2_9BACT</name>
<evidence type="ECO:0008006" key="4">
    <source>
        <dbReference type="Google" id="ProtNLM"/>
    </source>
</evidence>
<feature type="transmembrane region" description="Helical" evidence="1">
    <location>
        <begin position="171"/>
        <end position="187"/>
    </location>
</feature>
<accession>A0ABP8GFK2</accession>
<keyword evidence="1" id="KW-1133">Transmembrane helix</keyword>
<dbReference type="Gene3D" id="1.20.1260.100">
    <property type="entry name" value="TspO/MBR protein"/>
    <property type="match status" value="1"/>
</dbReference>
<keyword evidence="1" id="KW-0472">Membrane</keyword>
<feature type="transmembrane region" description="Helical" evidence="1">
    <location>
        <begin position="194"/>
        <end position="210"/>
    </location>
</feature>
<keyword evidence="3" id="KW-1185">Reference proteome</keyword>
<feature type="transmembrane region" description="Helical" evidence="1">
    <location>
        <begin position="48"/>
        <end position="71"/>
    </location>
</feature>
<dbReference type="InterPro" id="IPR038330">
    <property type="entry name" value="TspO/MBR-related_sf"/>
</dbReference>
<protein>
    <recommendedName>
        <fullName evidence="4">Tryptophan-rich sensory protein</fullName>
    </recommendedName>
</protein>